<evidence type="ECO:0000313" key="2">
    <source>
        <dbReference type="EMBL" id="ABB27604.1"/>
    </source>
</evidence>
<dbReference type="NCBIfam" id="NF047752">
    <property type="entry name" value="MntA_antitoxin"/>
    <property type="match status" value="1"/>
</dbReference>
<proteinExistence type="predicted"/>
<feature type="domain" description="Polymerase beta nucleotidyltransferase" evidence="1">
    <location>
        <begin position="10"/>
        <end position="100"/>
    </location>
</feature>
<dbReference type="AlphaFoldDB" id="Q3ATS1"/>
<sequence>MNPANAHIDNQLRQVLERHPLIRLAILFGSVAKGTAGFESDLDLAVGAARPLTVQQMMALIEDLVEMSGRPIDLIDLSTVGEPLLGQIIAHGRRIIGSDTDYVNVVLKHIYNEADFVPLQKRILKERREAWIGK</sequence>
<dbReference type="Pfam" id="PF18765">
    <property type="entry name" value="Polbeta"/>
    <property type="match status" value="1"/>
</dbReference>
<accession>Q3ATS1</accession>
<dbReference type="Gene3D" id="3.30.460.10">
    <property type="entry name" value="Beta Polymerase, domain 2"/>
    <property type="match status" value="1"/>
</dbReference>
<dbReference type="InterPro" id="IPR041633">
    <property type="entry name" value="Polbeta"/>
</dbReference>
<dbReference type="STRING" id="340177.Cag_0331"/>
<dbReference type="EMBL" id="CP000108">
    <property type="protein sequence ID" value="ABB27604.1"/>
    <property type="molecule type" value="Genomic_DNA"/>
</dbReference>
<dbReference type="PANTHER" id="PTHR43852:SF2">
    <property type="entry name" value="PROTEIN ADENYLYLTRANSFERASE MNTA"/>
    <property type="match status" value="1"/>
</dbReference>
<dbReference type="OrthoDB" id="9816197at2"/>
<name>Q3ATS1_CHLCH</name>
<reference evidence="2" key="1">
    <citation type="submission" date="2005-08" db="EMBL/GenBank/DDBJ databases">
        <title>Complete sequence of Chlorobium chlorochromatii CaD3.</title>
        <authorList>
            <person name="Copeland A."/>
            <person name="Lucas S."/>
            <person name="Lapidus A."/>
            <person name="Barry K."/>
            <person name="Detter J.C."/>
            <person name="Glavina T."/>
            <person name="Hammon N."/>
            <person name="Israni S."/>
            <person name="Pitluck S."/>
            <person name="Bryant D."/>
            <person name="Schmutz J."/>
            <person name="Larimer F."/>
            <person name="Land M."/>
            <person name="Kyrpides N."/>
            <person name="Ivanova N."/>
            <person name="Richardson P."/>
        </authorList>
    </citation>
    <scope>NUCLEOTIDE SEQUENCE [LARGE SCALE GENOMIC DNA]</scope>
    <source>
        <strain evidence="2">CaD3</strain>
    </source>
</reference>
<dbReference type="eggNOG" id="COG1669">
    <property type="taxonomic scope" value="Bacteria"/>
</dbReference>
<dbReference type="HOGENOM" id="CLU_130257_1_3_10"/>
<dbReference type="PANTHER" id="PTHR43852">
    <property type="entry name" value="NUCLEOTIDYLTRANSFERASE"/>
    <property type="match status" value="1"/>
</dbReference>
<dbReference type="KEGG" id="cch:Cag_0331"/>
<gene>
    <name evidence="2" type="ordered locus">Cag_0331</name>
</gene>
<dbReference type="SUPFAM" id="SSF81301">
    <property type="entry name" value="Nucleotidyltransferase"/>
    <property type="match status" value="1"/>
</dbReference>
<dbReference type="InterPro" id="IPR052930">
    <property type="entry name" value="TA_antitoxin_MntA"/>
</dbReference>
<organism evidence="2">
    <name type="scientific">Chlorobium chlorochromatii (strain CaD3)</name>
    <dbReference type="NCBI Taxonomy" id="340177"/>
    <lineage>
        <taxon>Bacteria</taxon>
        <taxon>Pseudomonadati</taxon>
        <taxon>Chlorobiota</taxon>
        <taxon>Chlorobiia</taxon>
        <taxon>Chlorobiales</taxon>
        <taxon>Chlorobiaceae</taxon>
        <taxon>Chlorobium/Pelodictyon group</taxon>
        <taxon>Chlorobium</taxon>
    </lineage>
</organism>
<protein>
    <recommendedName>
        <fullName evidence="1">Polymerase beta nucleotidyltransferase domain-containing protein</fullName>
    </recommendedName>
</protein>
<dbReference type="InterPro" id="IPR043519">
    <property type="entry name" value="NT_sf"/>
</dbReference>
<dbReference type="CDD" id="cd05403">
    <property type="entry name" value="NT_KNTase_like"/>
    <property type="match status" value="1"/>
</dbReference>
<evidence type="ECO:0000259" key="1">
    <source>
        <dbReference type="Pfam" id="PF18765"/>
    </source>
</evidence>